<feature type="transmembrane region" description="Helical" evidence="1">
    <location>
        <begin position="167"/>
        <end position="194"/>
    </location>
</feature>
<feature type="transmembrane region" description="Helical" evidence="1">
    <location>
        <begin position="79"/>
        <end position="109"/>
    </location>
</feature>
<gene>
    <name evidence="2" type="ORF">J43TS3_21080</name>
</gene>
<proteinExistence type="predicted"/>
<accession>A0A919X7P4</accession>
<keyword evidence="1" id="KW-0812">Transmembrane</keyword>
<evidence type="ECO:0000313" key="3">
    <source>
        <dbReference type="Proteomes" id="UP000676917"/>
    </source>
</evidence>
<name>A0A919X7P4_9BACI</name>
<keyword evidence="1" id="KW-1133">Transmembrane helix</keyword>
<feature type="transmembrane region" description="Helical" evidence="1">
    <location>
        <begin position="7"/>
        <end position="29"/>
    </location>
</feature>
<reference evidence="2" key="1">
    <citation type="submission" date="2021-03" db="EMBL/GenBank/DDBJ databases">
        <title>Antimicrobial resistance genes in bacteria isolated from Japanese honey, and their potential for conferring macrolide and lincosamide resistance in the American foulbrood pathogen Paenibacillus larvae.</title>
        <authorList>
            <person name="Okamoto M."/>
            <person name="Kumagai M."/>
            <person name="Kanamori H."/>
            <person name="Takamatsu D."/>
        </authorList>
    </citation>
    <scope>NUCLEOTIDE SEQUENCE</scope>
    <source>
        <strain evidence="2">J43TS3</strain>
    </source>
</reference>
<keyword evidence="3" id="KW-1185">Reference proteome</keyword>
<feature type="transmembrane region" description="Helical" evidence="1">
    <location>
        <begin position="115"/>
        <end position="134"/>
    </location>
</feature>
<dbReference type="Proteomes" id="UP000676917">
    <property type="component" value="Unassembled WGS sequence"/>
</dbReference>
<feature type="transmembrane region" description="Helical" evidence="1">
    <location>
        <begin position="214"/>
        <end position="231"/>
    </location>
</feature>
<evidence type="ECO:0000256" key="1">
    <source>
        <dbReference type="SAM" id="Phobius"/>
    </source>
</evidence>
<dbReference type="AlphaFoldDB" id="A0A919X7P4"/>
<feature type="transmembrane region" description="Helical" evidence="1">
    <location>
        <begin position="302"/>
        <end position="321"/>
    </location>
</feature>
<dbReference type="EMBL" id="BORP01000004">
    <property type="protein sequence ID" value="GIO27497.1"/>
    <property type="molecule type" value="Genomic_DNA"/>
</dbReference>
<protein>
    <submittedName>
        <fullName evidence="2">Uncharacterized protein</fullName>
    </submittedName>
</protein>
<sequence>MLGYAALIWSVIYGIMNFYWLQGGAGYPFIQETGTGIFSALITYLPSQVGSSVICLICILGVFFSLAMHFQWGRVLPSWLIILFSWSLAIFLLLFIPDFRLIAAIAYAFLFKFAFTWQMVNQVICIIGALLWIFTVISYQRKVRNACLGCGRKENGNVFVLVRWGKWITITAVVAPLPYAITRFAWALGIPLGVDDKFLEESVRINPSATLTEWVFGGLCIVGGLLTLGLIQKWGEFIPKWVPLLGGKKVPILFAVIPASIVAIVLTSAGFIFTVGFLAVSLQMVHAEGIVISEIGGTIGPMLTWLPWGLALGLAAISYYYRRRGRCRYCKQDEYI</sequence>
<evidence type="ECO:0000313" key="2">
    <source>
        <dbReference type="EMBL" id="GIO27497.1"/>
    </source>
</evidence>
<keyword evidence="1" id="KW-0472">Membrane</keyword>
<feature type="transmembrane region" description="Helical" evidence="1">
    <location>
        <begin position="252"/>
        <end position="282"/>
    </location>
</feature>
<feature type="transmembrane region" description="Helical" evidence="1">
    <location>
        <begin position="49"/>
        <end position="67"/>
    </location>
</feature>
<organism evidence="2 3">
    <name type="scientific">Ornithinibacillus bavariensis</name>
    <dbReference type="NCBI Taxonomy" id="545502"/>
    <lineage>
        <taxon>Bacteria</taxon>
        <taxon>Bacillati</taxon>
        <taxon>Bacillota</taxon>
        <taxon>Bacilli</taxon>
        <taxon>Bacillales</taxon>
        <taxon>Bacillaceae</taxon>
        <taxon>Ornithinibacillus</taxon>
    </lineage>
</organism>
<comment type="caution">
    <text evidence="2">The sequence shown here is derived from an EMBL/GenBank/DDBJ whole genome shotgun (WGS) entry which is preliminary data.</text>
</comment>